<name>A0A225V9L2_9STRA</name>
<comment type="caution">
    <text evidence="1">The sequence shown here is derived from an EMBL/GenBank/DDBJ whole genome shotgun (WGS) entry which is preliminary data.</text>
</comment>
<dbReference type="AlphaFoldDB" id="A0A225V9L2"/>
<evidence type="ECO:0000313" key="1">
    <source>
        <dbReference type="EMBL" id="OWZ01649.1"/>
    </source>
</evidence>
<dbReference type="GO" id="GO:0004386">
    <property type="term" value="F:helicase activity"/>
    <property type="evidence" value="ECO:0007669"/>
    <property type="project" value="UniProtKB-KW"/>
</dbReference>
<dbReference type="EMBL" id="NBNE01006696">
    <property type="protein sequence ID" value="OWZ01649.1"/>
    <property type="molecule type" value="Genomic_DNA"/>
</dbReference>
<dbReference type="STRING" id="4795.A0A225V9L2"/>
<gene>
    <name evidence="1" type="ORF">PHMEG_00026923</name>
</gene>
<accession>A0A225V9L2</accession>
<keyword evidence="1" id="KW-0547">Nucleotide-binding</keyword>
<dbReference type="Proteomes" id="UP000198211">
    <property type="component" value="Unassembled WGS sequence"/>
</dbReference>
<dbReference type="OrthoDB" id="126875at2759"/>
<sequence>MSIQTSRYPQTAAEAGAFAEYLVQVGDRRHFISSTLGPDFIKVPEDMLLDVSSLPQSNIENKLGIDYLTYGNHPEDYFADRIILTPKNTDVLAINNLILETIPEVMHEFTSVDSVDGDDELQRQEHGDLYPPKFLNIISLSGIPPHKFNLKVSATELDLELLSYDQIPWSLRSALMSDVFKGIKNSAFPFELRRKYFQYRVPFAMTINN</sequence>
<keyword evidence="1" id="KW-0067">ATP-binding</keyword>
<evidence type="ECO:0000313" key="2">
    <source>
        <dbReference type="Proteomes" id="UP000198211"/>
    </source>
</evidence>
<keyword evidence="2" id="KW-1185">Reference proteome</keyword>
<dbReference type="PANTHER" id="PTHR10492:SF57">
    <property type="entry name" value="ATP-DEPENDENT DNA HELICASE"/>
    <property type="match status" value="1"/>
</dbReference>
<organism evidence="1 2">
    <name type="scientific">Phytophthora megakarya</name>
    <dbReference type="NCBI Taxonomy" id="4795"/>
    <lineage>
        <taxon>Eukaryota</taxon>
        <taxon>Sar</taxon>
        <taxon>Stramenopiles</taxon>
        <taxon>Oomycota</taxon>
        <taxon>Peronosporomycetes</taxon>
        <taxon>Peronosporales</taxon>
        <taxon>Peronosporaceae</taxon>
        <taxon>Phytophthora</taxon>
    </lineage>
</organism>
<reference evidence="2" key="1">
    <citation type="submission" date="2017-03" db="EMBL/GenBank/DDBJ databases">
        <title>Phytopthora megakarya and P. palmivora, two closely related causual agents of cacao black pod achieved similar genome size and gene model numbers by different mechanisms.</title>
        <authorList>
            <person name="Ali S."/>
            <person name="Shao J."/>
            <person name="Larry D.J."/>
            <person name="Kronmiller B."/>
            <person name="Shen D."/>
            <person name="Strem M.D."/>
            <person name="Melnick R.L."/>
            <person name="Guiltinan M.J."/>
            <person name="Tyler B.M."/>
            <person name="Meinhardt L.W."/>
            <person name="Bailey B.A."/>
        </authorList>
    </citation>
    <scope>NUCLEOTIDE SEQUENCE [LARGE SCALE GENOMIC DNA]</scope>
    <source>
        <strain evidence="2">zdho120</strain>
    </source>
</reference>
<keyword evidence="1" id="KW-0378">Hydrolase</keyword>
<keyword evidence="1" id="KW-0347">Helicase</keyword>
<proteinExistence type="predicted"/>
<dbReference type="PANTHER" id="PTHR10492">
    <property type="match status" value="1"/>
</dbReference>
<protein>
    <submittedName>
        <fullName evidence="1">Helitron helicase</fullName>
    </submittedName>
</protein>